<organism evidence="4 5">
    <name type="scientific">Granulicella arctica</name>
    <dbReference type="NCBI Taxonomy" id="940613"/>
    <lineage>
        <taxon>Bacteria</taxon>
        <taxon>Pseudomonadati</taxon>
        <taxon>Acidobacteriota</taxon>
        <taxon>Terriglobia</taxon>
        <taxon>Terriglobales</taxon>
        <taxon>Acidobacteriaceae</taxon>
        <taxon>Granulicella</taxon>
    </lineage>
</organism>
<dbReference type="SMART" id="SM01134">
    <property type="entry name" value="DeoRC"/>
    <property type="match status" value="1"/>
</dbReference>
<gene>
    <name evidence="4" type="ORF">HDF17_003083</name>
</gene>
<dbReference type="Pfam" id="PF00455">
    <property type="entry name" value="DeoRC"/>
    <property type="match status" value="1"/>
</dbReference>
<dbReference type="SMART" id="SM00420">
    <property type="entry name" value="HTH_DEOR"/>
    <property type="match status" value="1"/>
</dbReference>
<reference evidence="4 5" key="1">
    <citation type="submission" date="2020-07" db="EMBL/GenBank/DDBJ databases">
        <title>Genomic Encyclopedia of Type Strains, Phase IV (KMG-V): Genome sequencing to study the core and pangenomes of soil and plant-associated prokaryotes.</title>
        <authorList>
            <person name="Whitman W."/>
        </authorList>
    </citation>
    <scope>NUCLEOTIDE SEQUENCE [LARGE SCALE GENOMIC DNA]</scope>
    <source>
        <strain evidence="4 5">X4EP2</strain>
    </source>
</reference>
<dbReference type="InterPro" id="IPR001034">
    <property type="entry name" value="DeoR_HTH"/>
</dbReference>
<dbReference type="InterPro" id="IPR036390">
    <property type="entry name" value="WH_DNA-bd_sf"/>
</dbReference>
<protein>
    <submittedName>
        <fullName evidence="4">DeoR family transcriptional regulator of aga operon</fullName>
    </submittedName>
</protein>
<dbReference type="NCBIfam" id="NF040755">
    <property type="entry name" value="AgaR"/>
    <property type="match status" value="1"/>
</dbReference>
<dbReference type="Proteomes" id="UP000589520">
    <property type="component" value="Unassembled WGS sequence"/>
</dbReference>
<dbReference type="Gene3D" id="1.10.10.10">
    <property type="entry name" value="Winged helix-like DNA-binding domain superfamily/Winged helix DNA-binding domain"/>
    <property type="match status" value="1"/>
</dbReference>
<proteinExistence type="predicted"/>
<dbReference type="Gene3D" id="3.40.50.1360">
    <property type="match status" value="1"/>
</dbReference>
<comment type="caution">
    <text evidence="4">The sequence shown here is derived from an EMBL/GenBank/DDBJ whole genome shotgun (WGS) entry which is preliminary data.</text>
</comment>
<dbReference type="AlphaFoldDB" id="A0A7Y9PKI2"/>
<dbReference type="SUPFAM" id="SSF100950">
    <property type="entry name" value="NagB/RpiA/CoA transferase-like"/>
    <property type="match status" value="1"/>
</dbReference>
<keyword evidence="5" id="KW-1185">Reference proteome</keyword>
<evidence type="ECO:0000256" key="2">
    <source>
        <dbReference type="ARBA" id="ARBA00023163"/>
    </source>
</evidence>
<dbReference type="PANTHER" id="PTHR30363">
    <property type="entry name" value="HTH-TYPE TRANSCRIPTIONAL REGULATOR SRLR-RELATED"/>
    <property type="match status" value="1"/>
</dbReference>
<name>A0A7Y9PKI2_9BACT</name>
<accession>A0A7Y9PKI2</accession>
<dbReference type="Pfam" id="PF08220">
    <property type="entry name" value="HTH_DeoR"/>
    <property type="match status" value="1"/>
</dbReference>
<feature type="domain" description="HTH deoR-type" evidence="3">
    <location>
        <begin position="25"/>
        <end position="80"/>
    </location>
</feature>
<dbReference type="PROSITE" id="PS51000">
    <property type="entry name" value="HTH_DEOR_2"/>
    <property type="match status" value="1"/>
</dbReference>
<evidence type="ECO:0000313" key="5">
    <source>
        <dbReference type="Proteomes" id="UP000589520"/>
    </source>
</evidence>
<dbReference type="InterPro" id="IPR037171">
    <property type="entry name" value="NagB/RpiA_transferase-like"/>
</dbReference>
<dbReference type="InterPro" id="IPR047779">
    <property type="entry name" value="AgaR-like"/>
</dbReference>
<keyword evidence="2" id="KW-0804">Transcription</keyword>
<dbReference type="InterPro" id="IPR050313">
    <property type="entry name" value="Carb_Metab_HTH_regulators"/>
</dbReference>
<dbReference type="PRINTS" id="PR00037">
    <property type="entry name" value="HTHLACR"/>
</dbReference>
<dbReference type="PANTHER" id="PTHR30363:SF44">
    <property type="entry name" value="AGA OPERON TRANSCRIPTIONAL REPRESSOR-RELATED"/>
    <property type="match status" value="1"/>
</dbReference>
<dbReference type="EMBL" id="JACCCW010000002">
    <property type="protein sequence ID" value="NYF80763.1"/>
    <property type="molecule type" value="Genomic_DNA"/>
</dbReference>
<dbReference type="GO" id="GO:0003700">
    <property type="term" value="F:DNA-binding transcription factor activity"/>
    <property type="evidence" value="ECO:0007669"/>
    <property type="project" value="InterPro"/>
</dbReference>
<dbReference type="InterPro" id="IPR014036">
    <property type="entry name" value="DeoR-like_C"/>
</dbReference>
<evidence type="ECO:0000313" key="4">
    <source>
        <dbReference type="EMBL" id="NYF80763.1"/>
    </source>
</evidence>
<evidence type="ECO:0000256" key="1">
    <source>
        <dbReference type="ARBA" id="ARBA00023015"/>
    </source>
</evidence>
<dbReference type="SUPFAM" id="SSF46785">
    <property type="entry name" value="Winged helix' DNA-binding domain"/>
    <property type="match status" value="1"/>
</dbReference>
<dbReference type="InterPro" id="IPR036388">
    <property type="entry name" value="WH-like_DNA-bd_sf"/>
</dbReference>
<evidence type="ECO:0000259" key="3">
    <source>
        <dbReference type="PROSITE" id="PS51000"/>
    </source>
</evidence>
<sequence length="275" mass="29475">MPSNSFVGANPAVPLDAERGSQMLIEERRQYIVGLAQKHGRVLVEELSASLGISRITIRKDLDYLQGRGLLHRTHGGALLPGNGALSDPSLQEKEGRHSQEKLRIATAAAALVQEGQCVLLDSGTTTMAIARALKRFSRLTIITNAVNIAGELSGTDFEVLLTGGSLRKNSFSLVGPLAEDMLHDMHADILFLGVDGFDLEVGLTTPNIMESRVNRAMVKASSMVVAVCDSTKFNRRSLSKIVDVSAIHHVITDGNLAPETSEALRTAGITLTLV</sequence>
<keyword evidence="1" id="KW-0805">Transcription regulation</keyword>